<dbReference type="InterPro" id="IPR013658">
    <property type="entry name" value="SGL"/>
</dbReference>
<sequence>MTIMKPHDIRVVHEGANLVGESPMWHPVEQRLYWVDTRRPALHRLEADGGVRTWVMPNNIGSYVFRRAGGLVAGLKQGFSSIDLETGTVTKILDPEPDLPENRLNDGRCDRRGRYWCGSRDPGDHNPGGSLYRLDGAFRCERMDSGFIVANGMAFSPDDRTLIFGDSRGETMWRYDFDLDSGRISNKRVYLSTAGLPWRIDGATFDAEGYYWCALIGDGAIGRFDPEGRLVQMVRLPVTHPTMCNFGGPELDVLYVTSGTVFLNAAERARQPLAGALFAIHGLGVRGIAEPLFAG</sequence>
<proteinExistence type="inferred from homology"/>
<accession>A0ABS5ESI7</accession>
<dbReference type="InterPro" id="IPR011042">
    <property type="entry name" value="6-blade_b-propeller_TolB-like"/>
</dbReference>
<name>A0ABS5ESI7_9PROT</name>
<evidence type="ECO:0000313" key="3">
    <source>
        <dbReference type="EMBL" id="MBR0663254.1"/>
    </source>
</evidence>
<reference evidence="4" key="1">
    <citation type="journal article" date="2021" name="Syst. Appl. Microbiol.">
        <title>Roseomonas hellenica sp. nov., isolated from roots of wild-growing Alkanna tinctoria.</title>
        <authorList>
            <person name="Rat A."/>
            <person name="Naranjo H.D."/>
            <person name="Lebbe L."/>
            <person name="Cnockaert M."/>
            <person name="Krigas N."/>
            <person name="Grigoriadou K."/>
            <person name="Maloupa E."/>
            <person name="Willems A."/>
        </authorList>
    </citation>
    <scope>NUCLEOTIDE SEQUENCE [LARGE SCALE GENOMIC DNA]</scope>
    <source>
        <strain evidence="4">LMG 31523</strain>
    </source>
</reference>
<dbReference type="Pfam" id="PF08450">
    <property type="entry name" value="SGL"/>
    <property type="match status" value="1"/>
</dbReference>
<protein>
    <submittedName>
        <fullName evidence="3">SMP-30/gluconolactonase/LRE family protein</fullName>
    </submittedName>
</protein>
<evidence type="ECO:0000256" key="1">
    <source>
        <dbReference type="ARBA" id="ARBA00008853"/>
    </source>
</evidence>
<dbReference type="PANTHER" id="PTHR10907:SF47">
    <property type="entry name" value="REGUCALCIN"/>
    <property type="match status" value="1"/>
</dbReference>
<dbReference type="Gene3D" id="2.120.10.30">
    <property type="entry name" value="TolB, C-terminal domain"/>
    <property type="match status" value="1"/>
</dbReference>
<keyword evidence="4" id="KW-1185">Reference proteome</keyword>
<dbReference type="PANTHER" id="PTHR10907">
    <property type="entry name" value="REGUCALCIN"/>
    <property type="match status" value="1"/>
</dbReference>
<comment type="caution">
    <text evidence="3">The sequence shown here is derived from an EMBL/GenBank/DDBJ whole genome shotgun (WGS) entry which is preliminary data.</text>
</comment>
<gene>
    <name evidence="3" type="ORF">GXW71_02685</name>
</gene>
<evidence type="ECO:0000259" key="2">
    <source>
        <dbReference type="Pfam" id="PF08450"/>
    </source>
</evidence>
<evidence type="ECO:0000313" key="4">
    <source>
        <dbReference type="Proteomes" id="UP001196870"/>
    </source>
</evidence>
<comment type="similarity">
    <text evidence="1">Belongs to the SMP-30/CGR1 family.</text>
</comment>
<dbReference type="PRINTS" id="PR01790">
    <property type="entry name" value="SMP30FAMILY"/>
</dbReference>
<dbReference type="Proteomes" id="UP001196870">
    <property type="component" value="Unassembled WGS sequence"/>
</dbReference>
<dbReference type="RefSeq" id="WP_211850839.1">
    <property type="nucleotide sequence ID" value="NZ_JAAGBB010000002.1"/>
</dbReference>
<dbReference type="EMBL" id="JAAGBB010000002">
    <property type="protein sequence ID" value="MBR0663254.1"/>
    <property type="molecule type" value="Genomic_DNA"/>
</dbReference>
<feature type="domain" description="SMP-30/Gluconolactonase/LRE-like region" evidence="2">
    <location>
        <begin position="19"/>
        <end position="259"/>
    </location>
</feature>
<dbReference type="SUPFAM" id="SSF63829">
    <property type="entry name" value="Calcium-dependent phosphotriesterase"/>
    <property type="match status" value="1"/>
</dbReference>
<dbReference type="InterPro" id="IPR005511">
    <property type="entry name" value="SMP-30"/>
</dbReference>
<organism evidence="3 4">
    <name type="scientific">Plastoroseomonas hellenica</name>
    <dbReference type="NCBI Taxonomy" id="2687306"/>
    <lineage>
        <taxon>Bacteria</taxon>
        <taxon>Pseudomonadati</taxon>
        <taxon>Pseudomonadota</taxon>
        <taxon>Alphaproteobacteria</taxon>
        <taxon>Acetobacterales</taxon>
        <taxon>Acetobacteraceae</taxon>
        <taxon>Plastoroseomonas</taxon>
    </lineage>
</organism>